<dbReference type="GO" id="GO:0006084">
    <property type="term" value="P:acetyl-CoA metabolic process"/>
    <property type="evidence" value="ECO:0007669"/>
    <property type="project" value="InterPro"/>
</dbReference>
<dbReference type="Gene3D" id="3.40.47.10">
    <property type="match status" value="2"/>
</dbReference>
<dbReference type="InterPro" id="IPR013528">
    <property type="entry name" value="HMG_CoA_synth_N"/>
</dbReference>
<evidence type="ECO:0000256" key="1">
    <source>
        <dbReference type="ARBA" id="ARBA00007061"/>
    </source>
</evidence>
<dbReference type="SUPFAM" id="SSF53901">
    <property type="entry name" value="Thiolase-like"/>
    <property type="match status" value="2"/>
</dbReference>
<dbReference type="InterPro" id="IPR013746">
    <property type="entry name" value="HMG_CoA_synt_C_dom"/>
</dbReference>
<organism evidence="8 9">
    <name type="scientific">Dietzia timorensis</name>
    <dbReference type="NCBI Taxonomy" id="499555"/>
    <lineage>
        <taxon>Bacteria</taxon>
        <taxon>Bacillati</taxon>
        <taxon>Actinomycetota</taxon>
        <taxon>Actinomycetes</taxon>
        <taxon>Mycobacteriales</taxon>
        <taxon>Dietziaceae</taxon>
        <taxon>Dietzia</taxon>
    </lineage>
</organism>
<reference evidence="8 9" key="1">
    <citation type="submission" date="2016-06" db="EMBL/GenBank/DDBJ databases">
        <title>Complete genome sequence of a saline-alkali tolerant type strain Dietzia timorensis ID05-A0528T.</title>
        <authorList>
            <person name="Wu X."/>
        </authorList>
    </citation>
    <scope>NUCLEOTIDE SEQUENCE [LARGE SCALE GENOMIC DNA]</scope>
    <source>
        <strain evidence="8 9">ID05-A0528</strain>
    </source>
</reference>
<evidence type="ECO:0000313" key="8">
    <source>
        <dbReference type="EMBL" id="ANI91079.1"/>
    </source>
</evidence>
<feature type="domain" description="Hydroxymethylglutaryl-coenzyme A synthase C-terminal" evidence="7">
    <location>
        <begin position="264"/>
        <end position="344"/>
    </location>
</feature>
<dbReference type="EMBL" id="CP015961">
    <property type="protein sequence ID" value="ANI91079.1"/>
    <property type="molecule type" value="Genomic_DNA"/>
</dbReference>
<gene>
    <name evidence="8" type="ORF">BJL86_0268</name>
</gene>
<dbReference type="OrthoDB" id="9769523at2"/>
<dbReference type="Proteomes" id="UP000186104">
    <property type="component" value="Chromosome"/>
</dbReference>
<keyword evidence="9" id="KW-1185">Reference proteome</keyword>
<accession>A0A173LH18</accession>
<feature type="binding site" evidence="4">
    <location>
        <position position="273"/>
    </location>
    <ligand>
        <name>(3S)-3-hydroxy-3-methylglutaryl-CoA</name>
        <dbReference type="ChEBI" id="CHEBI:43074"/>
    </ligand>
</feature>
<dbReference type="NCBIfam" id="TIGR01835">
    <property type="entry name" value="HMG-CoA-S_prok"/>
    <property type="match status" value="1"/>
</dbReference>
<evidence type="ECO:0000256" key="2">
    <source>
        <dbReference type="ARBA" id="ARBA00022679"/>
    </source>
</evidence>
<feature type="binding site" evidence="4">
    <location>
        <position position="243"/>
    </location>
    <ligand>
        <name>(3S)-3-hydroxy-3-methylglutaryl-CoA</name>
        <dbReference type="ChEBI" id="CHEBI:43074"/>
    </ligand>
</feature>
<dbReference type="PANTHER" id="PTHR43323:SF2">
    <property type="entry name" value="HYDROXYMETHYLGLUTARYL-COA SYNTHASE"/>
    <property type="match status" value="1"/>
</dbReference>
<dbReference type="Pfam" id="PF08540">
    <property type="entry name" value="HMG_CoA_synt_C"/>
    <property type="match status" value="2"/>
</dbReference>
<dbReference type="KEGG" id="dtm:BJL86_0268"/>
<dbReference type="GO" id="GO:0004421">
    <property type="term" value="F:hydroxymethylglutaryl-CoA synthase activity"/>
    <property type="evidence" value="ECO:0007669"/>
    <property type="project" value="InterPro"/>
</dbReference>
<dbReference type="InterPro" id="IPR011554">
    <property type="entry name" value="HMG_CoA_synthase_prok"/>
</dbReference>
<feature type="domain" description="Hydroxymethylglutaryl-coenzyme A synthase C-terminal" evidence="7">
    <location>
        <begin position="176"/>
        <end position="249"/>
    </location>
</feature>
<evidence type="ECO:0000256" key="5">
    <source>
        <dbReference type="SAM" id="MobiDB-lite"/>
    </source>
</evidence>
<evidence type="ECO:0000256" key="3">
    <source>
        <dbReference type="PIRSR" id="PIRSR611554-1"/>
    </source>
</evidence>
<dbReference type="InterPro" id="IPR016039">
    <property type="entry name" value="Thiolase-like"/>
</dbReference>
<dbReference type="Pfam" id="PF01154">
    <property type="entry name" value="HMG_CoA_synt_N"/>
    <property type="match status" value="1"/>
</dbReference>
<feature type="binding site" evidence="4">
    <location>
        <position position="144"/>
    </location>
    <ligand>
        <name>(3S)-3-hydroxy-3-methylglutaryl-CoA</name>
        <dbReference type="ChEBI" id="CHEBI:43074"/>
    </ligand>
</feature>
<feature type="domain" description="Hydroxymethylglutaryl-coenzyme A synthase N-terminal" evidence="6">
    <location>
        <begin position="3"/>
        <end position="166"/>
    </location>
</feature>
<feature type="region of interest" description="Disordered" evidence="5">
    <location>
        <begin position="349"/>
        <end position="369"/>
    </location>
</feature>
<evidence type="ECO:0000313" key="9">
    <source>
        <dbReference type="Proteomes" id="UP000186104"/>
    </source>
</evidence>
<evidence type="ECO:0000256" key="4">
    <source>
        <dbReference type="PIRSR" id="PIRSR611554-2"/>
    </source>
</evidence>
<feature type="active site" description="Acyl-thioester intermediate" evidence="3">
    <location>
        <position position="112"/>
    </location>
</feature>
<comment type="similarity">
    <text evidence="1">Belongs to the thiolase-like superfamily. HMG-CoA synthase family.</text>
</comment>
<proteinExistence type="inferred from homology"/>
<feature type="active site" description="Proton donor/acceptor" evidence="3">
    <location>
        <position position="80"/>
    </location>
</feature>
<evidence type="ECO:0000259" key="6">
    <source>
        <dbReference type="Pfam" id="PF01154"/>
    </source>
</evidence>
<keyword evidence="2" id="KW-0808">Transferase</keyword>
<dbReference type="AlphaFoldDB" id="A0A173LH18"/>
<dbReference type="RefSeq" id="WP_067476136.1">
    <property type="nucleotide sequence ID" value="NZ_CP015961.1"/>
</dbReference>
<protein>
    <submittedName>
        <fullName evidence="8">Polyketide biosynthesis 3-hydroxy-3-methylglutaryl-ACP synthase PksG</fullName>
    </submittedName>
</protein>
<dbReference type="STRING" id="499555.BJL86_0268"/>
<feature type="binding site" evidence="4">
    <location>
        <position position="30"/>
    </location>
    <ligand>
        <name>(3S)-3-hydroxy-3-methylglutaryl-CoA</name>
        <dbReference type="ChEBI" id="CHEBI:43074"/>
    </ligand>
</feature>
<feature type="active site" description="Proton donor/acceptor" evidence="3">
    <location>
        <position position="234"/>
    </location>
</feature>
<evidence type="ECO:0000259" key="7">
    <source>
        <dbReference type="Pfam" id="PF08540"/>
    </source>
</evidence>
<sequence length="384" mass="41374">MTAIGIHDIELATAHHVVDLADLAEARGVDPAKFQKGLGQDEFSFPAPDEDVVTMGATAAHRLLERTGTEGVRTLMFATETGVDQSKSTAVYVHKLLDLPGEVRSFELKQACYSGTGALQAAIGIVARNPEERVLVISADVARYEMNSPGEPTQGAGAVAMLVAADPALVEIDPASGVYSEDVDDFWRPNDSTTAVVDGGLSITAYLKSVEKAWKDLEQHGGPSISDIKAFVYHQPFTKMARKAQAHLAQVTGAELNDGALDTGSVYNRRMGNSYTASLYSALTSLLHHEDDLTGKRVGLVSYGSGSVAEMLTGIVKADEDTRRRVRDKVLGMLDGRVRLSVPDYEGLHEKTMPSADDTDTPRVTGSPFRFAGIRGRARHYERV</sequence>
<name>A0A173LH18_9ACTN</name>
<dbReference type="CDD" id="cd00827">
    <property type="entry name" value="init_cond_enzymes"/>
    <property type="match status" value="1"/>
</dbReference>
<dbReference type="PANTHER" id="PTHR43323">
    <property type="entry name" value="3-HYDROXY-3-METHYLGLUTARYL COENZYME A SYNTHASE"/>
    <property type="match status" value="1"/>
</dbReference>